<gene>
    <name evidence="3" type="ORF">SacazDRAFT_00813</name>
</gene>
<keyword evidence="4" id="KW-1185">Reference proteome</keyword>
<feature type="compositionally biased region" description="Polar residues" evidence="1">
    <location>
        <begin position="10"/>
        <end position="25"/>
    </location>
</feature>
<dbReference type="AlphaFoldDB" id="H8GC84"/>
<protein>
    <submittedName>
        <fullName evidence="3">Transcriptional regulator</fullName>
    </submittedName>
</protein>
<sequence length="342" mass="36884">MIDYVRSGKSDSSNPSDNAVSGADSFSPTVEVSIDELLSADSPRLFGEDISHVRALAESTAVIPPIVVHRASMRVVDGMHRLRAARMRNLDKIEVKFFDGTPEEAFLLAIQMNLARGLPLSLAEREAAARRVIASFPHWSDRAIAARTGLAARTVSAIRKRSTVESSQLNARIGLDGKVRPVDLVEGRLRASDVIAAHPDASLRTVARKAGVSVGTARDVRQRLSRGESPIPAGLRPATHAKTTSAVTQVVAPPRVEQVPCSGDTAGVWAQLSKDPSLRFTDAGRALLRWLSFAAMVPEERHSMLNAVPGHSVEAVRVLAERCAEMWSLCADELRKRGQASA</sequence>
<dbReference type="Proteomes" id="UP000004705">
    <property type="component" value="Chromosome"/>
</dbReference>
<evidence type="ECO:0000256" key="1">
    <source>
        <dbReference type="SAM" id="MobiDB-lite"/>
    </source>
</evidence>
<reference evidence="3 4" key="1">
    <citation type="journal article" date="2012" name="Stand. Genomic Sci.">
        <title>Genome sequence of the soil bacterium Saccharomonospora azurea type strain (NA-128(T)).</title>
        <authorList>
            <person name="Klenk H.P."/>
            <person name="Held B."/>
            <person name="Lucas S."/>
            <person name="Lapidus A."/>
            <person name="Copeland A."/>
            <person name="Hammon N."/>
            <person name="Pitluck S."/>
            <person name="Goodwin L.A."/>
            <person name="Han C."/>
            <person name="Tapia R."/>
            <person name="Brambilla E.M."/>
            <person name="Potter G."/>
            <person name="Land M."/>
            <person name="Ivanova N."/>
            <person name="Rohde M."/>
            <person name="Goker M."/>
            <person name="Detter J.C."/>
            <person name="Kyrpides N.C."/>
            <person name="Woyke T."/>
        </authorList>
    </citation>
    <scope>NUCLEOTIDE SEQUENCE [LARGE SCALE GENOMIC DNA]</scope>
    <source>
        <strain evidence="3 4">NA-128</strain>
    </source>
</reference>
<proteinExistence type="predicted"/>
<dbReference type="SUPFAM" id="SSF110849">
    <property type="entry name" value="ParB/Sulfiredoxin"/>
    <property type="match status" value="1"/>
</dbReference>
<organism evidence="3 4">
    <name type="scientific">Saccharomonospora azurea NA-128</name>
    <dbReference type="NCBI Taxonomy" id="882081"/>
    <lineage>
        <taxon>Bacteria</taxon>
        <taxon>Bacillati</taxon>
        <taxon>Actinomycetota</taxon>
        <taxon>Actinomycetes</taxon>
        <taxon>Pseudonocardiales</taxon>
        <taxon>Pseudonocardiaceae</taxon>
        <taxon>Saccharomonospora</taxon>
    </lineage>
</organism>
<feature type="domain" description="ParB-like N-terminal" evidence="2">
    <location>
        <begin position="30"/>
        <end position="114"/>
    </location>
</feature>
<feature type="region of interest" description="Disordered" evidence="1">
    <location>
        <begin position="1"/>
        <end position="25"/>
    </location>
</feature>
<dbReference type="Gene3D" id="3.90.1530.10">
    <property type="entry name" value="Conserved hypothetical protein from pyrococcus furiosus pfu- 392566-001, ParB domain"/>
    <property type="match status" value="1"/>
</dbReference>
<dbReference type="HOGENOM" id="CLU_053341_0_0_11"/>
<dbReference type="EMBL" id="CM001466">
    <property type="protein sequence ID" value="EHY87761.1"/>
    <property type="molecule type" value="Genomic_DNA"/>
</dbReference>
<evidence type="ECO:0000313" key="4">
    <source>
        <dbReference type="Proteomes" id="UP000004705"/>
    </source>
</evidence>
<accession>H8GC84</accession>
<evidence type="ECO:0000259" key="2">
    <source>
        <dbReference type="SMART" id="SM00470"/>
    </source>
</evidence>
<name>H8GC84_9PSEU</name>
<dbReference type="InterPro" id="IPR036086">
    <property type="entry name" value="ParB/Sulfiredoxin_sf"/>
</dbReference>
<dbReference type="InterPro" id="IPR003115">
    <property type="entry name" value="ParB_N"/>
</dbReference>
<dbReference type="SMART" id="SM00470">
    <property type="entry name" value="ParB"/>
    <property type="match status" value="1"/>
</dbReference>
<evidence type="ECO:0000313" key="3">
    <source>
        <dbReference type="EMBL" id="EHY87761.1"/>
    </source>
</evidence>